<dbReference type="InterPro" id="IPR012902">
    <property type="entry name" value="N_methyl_site"/>
</dbReference>
<dbReference type="EMBL" id="LBTR01000007">
    <property type="protein sequence ID" value="KKQ45940.1"/>
    <property type="molecule type" value="Genomic_DNA"/>
</dbReference>
<evidence type="ECO:0000313" key="3">
    <source>
        <dbReference type="Proteomes" id="UP000034603"/>
    </source>
</evidence>
<dbReference type="PANTHER" id="PTHR30093">
    <property type="entry name" value="GENERAL SECRETION PATHWAY PROTEIN G"/>
    <property type="match status" value="1"/>
</dbReference>
<proteinExistence type="predicted"/>
<protein>
    <recommendedName>
        <fullName evidence="4">Type II secretion system protein</fullName>
    </recommendedName>
</protein>
<evidence type="ECO:0000256" key="1">
    <source>
        <dbReference type="SAM" id="Phobius"/>
    </source>
</evidence>
<dbReference type="AlphaFoldDB" id="A0A0G0I4P8"/>
<dbReference type="Gene3D" id="3.30.700.10">
    <property type="entry name" value="Glycoprotein, Type 4 Pilin"/>
    <property type="match status" value="1"/>
</dbReference>
<feature type="transmembrane region" description="Helical" evidence="1">
    <location>
        <begin position="7"/>
        <end position="31"/>
    </location>
</feature>
<dbReference type="SUPFAM" id="SSF54523">
    <property type="entry name" value="Pili subunits"/>
    <property type="match status" value="1"/>
</dbReference>
<organism evidence="2 3">
    <name type="scientific">Candidatus Woesebacteria bacterium GW2011_GWA1_37_8</name>
    <dbReference type="NCBI Taxonomy" id="1618546"/>
    <lineage>
        <taxon>Bacteria</taxon>
        <taxon>Candidatus Woeseibacteriota</taxon>
    </lineage>
</organism>
<gene>
    <name evidence="2" type="ORF">US62_C0007G0015</name>
</gene>
<keyword evidence="1" id="KW-1133">Transmembrane helix</keyword>
<keyword evidence="1" id="KW-0812">Transmembrane</keyword>
<reference evidence="2 3" key="1">
    <citation type="journal article" date="2015" name="Nature">
        <title>rRNA introns, odd ribosomes, and small enigmatic genomes across a large radiation of phyla.</title>
        <authorList>
            <person name="Brown C.T."/>
            <person name="Hug L.A."/>
            <person name="Thomas B.C."/>
            <person name="Sharon I."/>
            <person name="Castelle C.J."/>
            <person name="Singh A."/>
            <person name="Wilkins M.J."/>
            <person name="Williams K.H."/>
            <person name="Banfield J.F."/>
        </authorList>
    </citation>
    <scope>NUCLEOTIDE SEQUENCE [LARGE SCALE GENOMIC DNA]</scope>
</reference>
<evidence type="ECO:0008006" key="4">
    <source>
        <dbReference type="Google" id="ProtNLM"/>
    </source>
</evidence>
<dbReference type="NCBIfam" id="TIGR02532">
    <property type="entry name" value="IV_pilin_GFxxxE"/>
    <property type="match status" value="1"/>
</dbReference>
<sequence>MKTFIKGFTLIELLVVIAIISILTTSLVVAINPARQMAKARDSQRESHLTAIVSAILQYSSEHTGEIPDTDGDPDTNNFPTTATCIGTDVSCFNLGGAGETGETIVPDYTYEIPFDPKTGNPPDDTGYTIFADENGYIHAAAVGEAVPTISIVR</sequence>
<accession>A0A0G0I4P8</accession>
<keyword evidence="1" id="KW-0472">Membrane</keyword>
<comment type="caution">
    <text evidence="2">The sequence shown here is derived from an EMBL/GenBank/DDBJ whole genome shotgun (WGS) entry which is preliminary data.</text>
</comment>
<dbReference type="Pfam" id="PF07963">
    <property type="entry name" value="N_methyl"/>
    <property type="match status" value="1"/>
</dbReference>
<name>A0A0G0I4P8_9BACT</name>
<dbReference type="InterPro" id="IPR045584">
    <property type="entry name" value="Pilin-like"/>
</dbReference>
<dbReference type="Proteomes" id="UP000034603">
    <property type="component" value="Unassembled WGS sequence"/>
</dbReference>
<dbReference type="PROSITE" id="PS00409">
    <property type="entry name" value="PROKAR_NTER_METHYL"/>
    <property type="match status" value="1"/>
</dbReference>
<evidence type="ECO:0000313" key="2">
    <source>
        <dbReference type="EMBL" id="KKQ45940.1"/>
    </source>
</evidence>